<keyword evidence="7" id="KW-1015">Disulfide bond</keyword>
<evidence type="ECO:0000313" key="10">
    <source>
        <dbReference type="Proteomes" id="UP001147752"/>
    </source>
</evidence>
<accession>A0A9W9SRW6</accession>
<reference evidence="9" key="2">
    <citation type="journal article" date="2023" name="IMA Fungus">
        <title>Comparative genomic study of the Penicillium genus elucidates a diverse pangenome and 15 lateral gene transfer events.</title>
        <authorList>
            <person name="Petersen C."/>
            <person name="Sorensen T."/>
            <person name="Nielsen M.R."/>
            <person name="Sondergaard T.E."/>
            <person name="Sorensen J.L."/>
            <person name="Fitzpatrick D.A."/>
            <person name="Frisvad J.C."/>
            <person name="Nielsen K.L."/>
        </authorList>
    </citation>
    <scope>NUCLEOTIDE SEQUENCE</scope>
    <source>
        <strain evidence="9">IBT 3081</strain>
    </source>
</reference>
<dbReference type="EMBL" id="JAPZBT010000001">
    <property type="protein sequence ID" value="KAJ5383583.1"/>
    <property type="molecule type" value="Genomic_DNA"/>
</dbReference>
<gene>
    <name evidence="9" type="ORF">N7517_001494</name>
</gene>
<dbReference type="InterPro" id="IPR011118">
    <property type="entry name" value="Tannase/feruloyl_esterase"/>
</dbReference>
<dbReference type="EC" id="3.1.1.-" evidence="8"/>
<evidence type="ECO:0000256" key="6">
    <source>
        <dbReference type="ARBA" id="ARBA00022837"/>
    </source>
</evidence>
<name>A0A9W9SRW6_9EURO</name>
<dbReference type="RefSeq" id="XP_056583359.1">
    <property type="nucleotide sequence ID" value="XM_056719224.1"/>
</dbReference>
<dbReference type="GO" id="GO:0046872">
    <property type="term" value="F:metal ion binding"/>
    <property type="evidence" value="ECO:0007669"/>
    <property type="project" value="UniProtKB-KW"/>
</dbReference>
<keyword evidence="10" id="KW-1185">Reference proteome</keyword>
<keyword evidence="6" id="KW-0106">Calcium</keyword>
<comment type="similarity">
    <text evidence="1 8">Belongs to the tannase family.</text>
</comment>
<dbReference type="Proteomes" id="UP001147752">
    <property type="component" value="Unassembled WGS sequence"/>
</dbReference>
<keyword evidence="3" id="KW-0479">Metal-binding</keyword>
<dbReference type="GO" id="GO:0030600">
    <property type="term" value="F:feruloyl esterase activity"/>
    <property type="evidence" value="ECO:0007669"/>
    <property type="project" value="UniProtKB-ARBA"/>
</dbReference>
<dbReference type="PANTHER" id="PTHR33938:SF8">
    <property type="entry name" value="CARBOXYLIC ESTER HYDROLASE"/>
    <property type="match status" value="1"/>
</dbReference>
<dbReference type="OrthoDB" id="3039123at2759"/>
<dbReference type="AlphaFoldDB" id="A0A9W9SRW6"/>
<organism evidence="9 10">
    <name type="scientific">Penicillium concentricum</name>
    <dbReference type="NCBI Taxonomy" id="293559"/>
    <lineage>
        <taxon>Eukaryota</taxon>
        <taxon>Fungi</taxon>
        <taxon>Dikarya</taxon>
        <taxon>Ascomycota</taxon>
        <taxon>Pezizomycotina</taxon>
        <taxon>Eurotiomycetes</taxon>
        <taxon>Eurotiomycetidae</taxon>
        <taxon>Eurotiales</taxon>
        <taxon>Aspergillaceae</taxon>
        <taxon>Penicillium</taxon>
    </lineage>
</organism>
<evidence type="ECO:0000256" key="1">
    <source>
        <dbReference type="ARBA" id="ARBA00006249"/>
    </source>
</evidence>
<evidence type="ECO:0000256" key="8">
    <source>
        <dbReference type="RuleBase" id="RU361238"/>
    </source>
</evidence>
<dbReference type="Pfam" id="PF07519">
    <property type="entry name" value="Tannase"/>
    <property type="match status" value="1"/>
</dbReference>
<dbReference type="GO" id="GO:0017000">
    <property type="term" value="P:antibiotic biosynthetic process"/>
    <property type="evidence" value="ECO:0007669"/>
    <property type="project" value="UniProtKB-ARBA"/>
</dbReference>
<dbReference type="SUPFAM" id="SSF53474">
    <property type="entry name" value="alpha/beta-Hydrolases"/>
    <property type="match status" value="1"/>
</dbReference>
<reference evidence="9" key="1">
    <citation type="submission" date="2022-12" db="EMBL/GenBank/DDBJ databases">
        <authorList>
            <person name="Petersen C."/>
        </authorList>
    </citation>
    <scope>NUCLEOTIDE SEQUENCE</scope>
    <source>
        <strain evidence="9">IBT 3081</strain>
    </source>
</reference>
<dbReference type="GeneID" id="81458407"/>
<sequence length="142" mass="15615">MTDTHPGKSDINPETWLSLDGWNGRFQTSSGGGWMTGWMESFQVSRMVAHSLPRAWALNEDGSVNLQLLEHLASRALHKLSVLGKAITTSFYGNPPTYSYWNGCSTGVLQGLMLAQRYPDDFGGIMAAAPAISWAKFIIAEY</sequence>
<evidence type="ECO:0000256" key="2">
    <source>
        <dbReference type="ARBA" id="ARBA00022487"/>
    </source>
</evidence>
<evidence type="ECO:0000256" key="4">
    <source>
        <dbReference type="ARBA" id="ARBA00022729"/>
    </source>
</evidence>
<proteinExistence type="inferred from homology"/>
<keyword evidence="4" id="KW-0732">Signal</keyword>
<evidence type="ECO:0000256" key="5">
    <source>
        <dbReference type="ARBA" id="ARBA00022801"/>
    </source>
</evidence>
<keyword evidence="2" id="KW-0719">Serine esterase</keyword>
<evidence type="ECO:0000256" key="7">
    <source>
        <dbReference type="ARBA" id="ARBA00023157"/>
    </source>
</evidence>
<keyword evidence="5 8" id="KW-0378">Hydrolase</keyword>
<dbReference type="PANTHER" id="PTHR33938">
    <property type="entry name" value="FERULOYL ESTERASE B-RELATED"/>
    <property type="match status" value="1"/>
</dbReference>
<comment type="caution">
    <text evidence="9">The sequence shown here is derived from an EMBL/GenBank/DDBJ whole genome shotgun (WGS) entry which is preliminary data.</text>
</comment>
<evidence type="ECO:0000313" key="9">
    <source>
        <dbReference type="EMBL" id="KAJ5383583.1"/>
    </source>
</evidence>
<protein>
    <recommendedName>
        <fullName evidence="8">Carboxylic ester hydrolase</fullName>
        <ecNumber evidence="8">3.1.1.-</ecNumber>
    </recommendedName>
</protein>
<evidence type="ECO:0000256" key="3">
    <source>
        <dbReference type="ARBA" id="ARBA00022723"/>
    </source>
</evidence>
<dbReference type="InterPro" id="IPR029058">
    <property type="entry name" value="AB_hydrolase_fold"/>
</dbReference>
<dbReference type="GO" id="GO:0072330">
    <property type="term" value="P:monocarboxylic acid biosynthetic process"/>
    <property type="evidence" value="ECO:0007669"/>
    <property type="project" value="UniProtKB-ARBA"/>
</dbReference>